<evidence type="ECO:0000313" key="1">
    <source>
        <dbReference type="EMBL" id="PKB93397.1"/>
    </source>
</evidence>
<evidence type="ECO:0008006" key="3">
    <source>
        <dbReference type="Google" id="ProtNLM"/>
    </source>
</evidence>
<sequence>MPKVIKRQHTSYSIEQKKVVVTYARQHKRNKAARHFDLDKSMVGRWVKASESYISEIKNNTMRVGSGRKAYFPEAETRDNPDRSVG</sequence>
<dbReference type="VEuPathDB" id="FungiDB:RhiirFUN_004503"/>
<dbReference type="InterPro" id="IPR010921">
    <property type="entry name" value="Trp_repressor/repl_initiator"/>
</dbReference>
<accession>A0A2N0NFQ0</accession>
<evidence type="ECO:0000313" key="2">
    <source>
        <dbReference type="Proteomes" id="UP000232722"/>
    </source>
</evidence>
<comment type="caution">
    <text evidence="1">The sequence shown here is derived from an EMBL/GenBank/DDBJ whole genome shotgun (WGS) entry which is preliminary data.</text>
</comment>
<dbReference type="Proteomes" id="UP000232722">
    <property type="component" value="Unassembled WGS sequence"/>
</dbReference>
<organism evidence="1 2">
    <name type="scientific">Rhizophagus irregularis</name>
    <dbReference type="NCBI Taxonomy" id="588596"/>
    <lineage>
        <taxon>Eukaryota</taxon>
        <taxon>Fungi</taxon>
        <taxon>Fungi incertae sedis</taxon>
        <taxon>Mucoromycota</taxon>
        <taxon>Glomeromycotina</taxon>
        <taxon>Glomeromycetes</taxon>
        <taxon>Glomerales</taxon>
        <taxon>Glomeraceae</taxon>
        <taxon>Rhizophagus</taxon>
    </lineage>
</organism>
<protein>
    <recommendedName>
        <fullName evidence="3">Brinker DNA-binding domain-containing protein</fullName>
    </recommendedName>
</protein>
<dbReference type="SUPFAM" id="SSF48295">
    <property type="entry name" value="TrpR-like"/>
    <property type="match status" value="1"/>
</dbReference>
<name>A0A2N0NFQ0_9GLOM</name>
<proteinExistence type="predicted"/>
<dbReference type="GO" id="GO:0043565">
    <property type="term" value="F:sequence-specific DNA binding"/>
    <property type="evidence" value="ECO:0007669"/>
    <property type="project" value="InterPro"/>
</dbReference>
<reference evidence="1 2" key="2">
    <citation type="submission" date="2017-09" db="EMBL/GenBank/DDBJ databases">
        <title>Extensive intraspecific genome diversity in a model arbuscular mycorrhizal fungus.</title>
        <authorList>
            <person name="Chen E.C."/>
            <person name="Morin E."/>
            <person name="Beaudet D."/>
            <person name="Noel J."/>
            <person name="Ndikumana S."/>
            <person name="Charron P."/>
            <person name="St-Onge C."/>
            <person name="Giorgi J."/>
            <person name="Grigoriev I.V."/>
            <person name="Roux C."/>
            <person name="Martin F.M."/>
            <person name="Corradi N."/>
        </authorList>
    </citation>
    <scope>NUCLEOTIDE SEQUENCE [LARGE SCALE GENOMIC DNA]</scope>
    <source>
        <strain evidence="1 2">A5</strain>
    </source>
</reference>
<dbReference type="EMBL" id="LLXJ01008130">
    <property type="protein sequence ID" value="PKB93397.1"/>
    <property type="molecule type" value="Genomic_DNA"/>
</dbReference>
<dbReference type="AlphaFoldDB" id="A0A2N0NFQ0"/>
<dbReference type="Gene3D" id="1.10.10.60">
    <property type="entry name" value="Homeodomain-like"/>
    <property type="match status" value="1"/>
</dbReference>
<dbReference type="VEuPathDB" id="FungiDB:RhiirA1_520000"/>
<gene>
    <name evidence="1" type="ORF">RhiirA5_441391</name>
</gene>
<reference evidence="1 2" key="1">
    <citation type="submission" date="2016-04" db="EMBL/GenBank/DDBJ databases">
        <title>Genome analyses suggest a sexual origin of heterokaryosis in a supposedly ancient asexual fungus.</title>
        <authorList>
            <person name="Ropars J."/>
            <person name="Sedzielewska K."/>
            <person name="Noel J."/>
            <person name="Charron P."/>
            <person name="Farinelli L."/>
            <person name="Marton T."/>
            <person name="Kruger M."/>
            <person name="Pelin A."/>
            <person name="Brachmann A."/>
            <person name="Corradi N."/>
        </authorList>
    </citation>
    <scope>NUCLEOTIDE SEQUENCE [LARGE SCALE GENOMIC DNA]</scope>
    <source>
        <strain evidence="1 2">A5</strain>
    </source>
</reference>